<dbReference type="EMBL" id="FORX01000002">
    <property type="protein sequence ID" value="SFJ29093.1"/>
    <property type="molecule type" value="Genomic_DNA"/>
</dbReference>
<dbReference type="PANTHER" id="PTHR42748:SF7">
    <property type="entry name" value="NMRA LIKE REDOX SENSOR 1-RELATED"/>
    <property type="match status" value="1"/>
</dbReference>
<keyword evidence="5" id="KW-1185">Reference proteome</keyword>
<dbReference type="PANTHER" id="PTHR42748">
    <property type="entry name" value="NITROGEN METABOLITE REPRESSION PROTEIN NMRA FAMILY MEMBER"/>
    <property type="match status" value="1"/>
</dbReference>
<dbReference type="STRING" id="52560.SAMN04488082_102222"/>
<dbReference type="AlphaFoldDB" id="A0A1I3Q562"/>
<dbReference type="InterPro" id="IPR036291">
    <property type="entry name" value="NAD(P)-bd_dom_sf"/>
</dbReference>
<feature type="domain" description="NmrA-like" evidence="3">
    <location>
        <begin position="4"/>
        <end position="234"/>
    </location>
</feature>
<evidence type="ECO:0000256" key="1">
    <source>
        <dbReference type="ARBA" id="ARBA00006328"/>
    </source>
</evidence>
<name>A0A1I3Q562_9BACT</name>
<accession>A0A1I3Q562</accession>
<keyword evidence="2" id="KW-0521">NADP</keyword>
<dbReference type="SUPFAM" id="SSF51735">
    <property type="entry name" value="NAD(P)-binding Rossmann-fold domains"/>
    <property type="match status" value="1"/>
</dbReference>
<dbReference type="RefSeq" id="WP_092372689.1">
    <property type="nucleotide sequence ID" value="NZ_FORX01000002.1"/>
</dbReference>
<dbReference type="InterPro" id="IPR051164">
    <property type="entry name" value="NmrA-like_oxidored"/>
</dbReference>
<dbReference type="InterPro" id="IPR008030">
    <property type="entry name" value="NmrA-like"/>
</dbReference>
<dbReference type="InterPro" id="IPR023393">
    <property type="entry name" value="START-like_dom_sf"/>
</dbReference>
<proteinExistence type="inferred from homology"/>
<evidence type="ECO:0000256" key="2">
    <source>
        <dbReference type="ARBA" id="ARBA00022857"/>
    </source>
</evidence>
<dbReference type="Pfam" id="PF05368">
    <property type="entry name" value="NmrA"/>
    <property type="match status" value="1"/>
</dbReference>
<dbReference type="SUPFAM" id="SSF55961">
    <property type="entry name" value="Bet v1-like"/>
    <property type="match status" value="1"/>
</dbReference>
<dbReference type="CDD" id="cd05245">
    <property type="entry name" value="SDR_a2"/>
    <property type="match status" value="1"/>
</dbReference>
<dbReference type="Gene3D" id="3.30.530.20">
    <property type="match status" value="1"/>
</dbReference>
<reference evidence="5" key="1">
    <citation type="submission" date="2016-10" db="EMBL/GenBank/DDBJ databases">
        <authorList>
            <person name="Varghese N."/>
            <person name="Submissions S."/>
        </authorList>
    </citation>
    <scope>NUCLEOTIDE SEQUENCE [LARGE SCALE GENOMIC DNA]</scope>
    <source>
        <strain evidence="5">DSM 5918</strain>
    </source>
</reference>
<evidence type="ECO:0000313" key="4">
    <source>
        <dbReference type="EMBL" id="SFJ29093.1"/>
    </source>
</evidence>
<organism evidence="4 5">
    <name type="scientific">Desulfomicrobium apsheronum</name>
    <dbReference type="NCBI Taxonomy" id="52560"/>
    <lineage>
        <taxon>Bacteria</taxon>
        <taxon>Pseudomonadati</taxon>
        <taxon>Thermodesulfobacteriota</taxon>
        <taxon>Desulfovibrionia</taxon>
        <taxon>Desulfovibrionales</taxon>
        <taxon>Desulfomicrobiaceae</taxon>
        <taxon>Desulfomicrobium</taxon>
    </lineage>
</organism>
<dbReference type="Pfam" id="PF11066">
    <property type="entry name" value="DUF2867"/>
    <property type="match status" value="1"/>
</dbReference>
<dbReference type="Gene3D" id="3.40.50.720">
    <property type="entry name" value="NAD(P)-binding Rossmann-like Domain"/>
    <property type="match status" value="1"/>
</dbReference>
<dbReference type="OrthoDB" id="9774199at2"/>
<protein>
    <submittedName>
        <fullName evidence="4">Uncharacterized conserved protein YbjT, contains NAD(P)-binding and DUF2867 domains</fullName>
    </submittedName>
</protein>
<gene>
    <name evidence="4" type="ORF">SAMN04488082_102222</name>
</gene>
<dbReference type="InterPro" id="IPR021295">
    <property type="entry name" value="DUF2867"/>
</dbReference>
<evidence type="ECO:0000259" key="3">
    <source>
        <dbReference type="Pfam" id="PF05368"/>
    </source>
</evidence>
<dbReference type="Proteomes" id="UP000198635">
    <property type="component" value="Unassembled WGS sequence"/>
</dbReference>
<sequence>MKDNRTVAVLGATGYIGGRLVAALLERGWRVRAVGRNPEKLRCRPFAAHENVELAQADALDQPALTEALRGCHAAYYLVHSMYPGVKNFEDRDKRAAIIMRDAAKEAGLERIIYLGGLGDMDKDLSEHLKSRMEVGEILGSGPVPLTWLRAAMIIGSGSASFEILRYLVDRLPVMITPAWVKSLCQPIAVTNVLEYLAGCLENPETAGRTMDIGGPDILSYRDLFDIYARVAGLRQRLIIPVPVLTPKLSSYWIQMVTPVPASLSRPLAEGLRNKVVCRENSIRELVPARLLTCEEAISRALDRTVRHEVETCWSDAGLQRVPEWIDCGDAPYAGGTVLESAHTLTLAATPSQVWKAIVRLGGDEGWMYGNWMWKIRGICDKLIGGPGLRRGRRDPDQLRVGDALDFWRVLVVEENRRLRLLAEMKLPGEALLQFDVDEERPGRTRVTLRARFLPRGLWGIVYWYPLIPVHGPLFRGMLTALARKIGGKILFGPITPPKEGSQCRL</sequence>
<comment type="similarity">
    <text evidence="1">Belongs to the NmrA-type oxidoreductase family.</text>
</comment>
<evidence type="ECO:0000313" key="5">
    <source>
        <dbReference type="Proteomes" id="UP000198635"/>
    </source>
</evidence>